<keyword evidence="3" id="KW-0560">Oxidoreductase</keyword>
<evidence type="ECO:0008006" key="10">
    <source>
        <dbReference type="Google" id="ProtNLM"/>
    </source>
</evidence>
<gene>
    <name evidence="8" type="ORF">BU23DRAFT_650742</name>
</gene>
<dbReference type="GO" id="GO:0033573">
    <property type="term" value="C:high-affinity iron permease complex"/>
    <property type="evidence" value="ECO:0007669"/>
    <property type="project" value="TreeGrafter"/>
</dbReference>
<proteinExistence type="inferred from homology"/>
<dbReference type="InterPro" id="IPR045087">
    <property type="entry name" value="Cu-oxidase_fam"/>
</dbReference>
<dbReference type="InterPro" id="IPR011706">
    <property type="entry name" value="Cu-oxidase_C"/>
</dbReference>
<evidence type="ECO:0000256" key="3">
    <source>
        <dbReference type="ARBA" id="ARBA00023002"/>
    </source>
</evidence>
<dbReference type="InterPro" id="IPR011707">
    <property type="entry name" value="Cu-oxidase-like_N"/>
</dbReference>
<dbReference type="Pfam" id="PF07732">
    <property type="entry name" value="Cu-oxidase_3"/>
    <property type="match status" value="1"/>
</dbReference>
<accession>A0A6A5UZD3</accession>
<name>A0A6A5UZD3_9PLEO</name>
<feature type="domain" description="Plastocyanin-like" evidence="6">
    <location>
        <begin position="362"/>
        <end position="491"/>
    </location>
</feature>
<keyword evidence="4" id="KW-0186">Copper</keyword>
<protein>
    <recommendedName>
        <fullName evidence="10">Multicopper oxidase</fullName>
    </recommendedName>
</protein>
<keyword evidence="2" id="KW-0479">Metal-binding</keyword>
<dbReference type="Proteomes" id="UP000800036">
    <property type="component" value="Unassembled WGS sequence"/>
</dbReference>
<evidence type="ECO:0000259" key="5">
    <source>
        <dbReference type="Pfam" id="PF00394"/>
    </source>
</evidence>
<feature type="domain" description="Plastocyanin-like" evidence="7">
    <location>
        <begin position="17"/>
        <end position="131"/>
    </location>
</feature>
<dbReference type="PROSITE" id="PS00079">
    <property type="entry name" value="MULTICOPPER_OXIDASE1"/>
    <property type="match status" value="1"/>
</dbReference>
<sequence length="552" mass="61741">METREFKSLCFTEQTDTIQAAPDGFVRPVISVNGEWPYVPPTIEADVGDTIVVNTYNDLGNETTSIHFHGMYQNGTTATDGPVGVSQCGITPGNFFQYRFIANPAGTFWWHSHEKAQYPDGIRGKMIIHDHEWEASLEVHEQIYLSISDWWHEQSPKHVHDYLSPENTDGSLPTPDSFLLNDSRQPPHFRLEPNKRYLIRIVSFAGLVCGQFQFANHILTVVAIDGKPVHPADTETIAICAGQSYDVIVVGNDHEARSNYIFKMTTDMLTGRIPSNRTRVLIGDVNLEDINEGEVQGDDASFAPLLLNFNWTAQGILDDATLVALDNEPLYKNPTKRINFRTNQVYYEGIGTRISIGEMPWTEPRVPSLLSATTTGPLALQNTTYGPGAAPYVLRHHDVVEIYMENPQIYPHPMHLHGHHFQIGGRGLGSWDGNEDSLYPVPAKRNTVTIPAFGWFLIRFRADNPGVWFFHCHMDLHIVGGMAATMIEAPDVLQRQQNIPIQNLKGCAADYECSVGACNCRINALSEEESNEECNTIFNTNNPENYGALITS</sequence>
<dbReference type="GO" id="GO:0004322">
    <property type="term" value="F:ferroxidase activity"/>
    <property type="evidence" value="ECO:0007669"/>
    <property type="project" value="TreeGrafter"/>
</dbReference>
<dbReference type="Pfam" id="PF00394">
    <property type="entry name" value="Cu-oxidase"/>
    <property type="match status" value="1"/>
</dbReference>
<dbReference type="AlphaFoldDB" id="A0A6A5UZD3"/>
<dbReference type="PANTHER" id="PTHR11709">
    <property type="entry name" value="MULTI-COPPER OXIDASE"/>
    <property type="match status" value="1"/>
</dbReference>
<dbReference type="InterPro" id="IPR002355">
    <property type="entry name" value="Cu_oxidase_Cu_BS"/>
</dbReference>
<evidence type="ECO:0000256" key="4">
    <source>
        <dbReference type="ARBA" id="ARBA00023008"/>
    </source>
</evidence>
<reference evidence="8" key="1">
    <citation type="journal article" date="2020" name="Stud. Mycol.">
        <title>101 Dothideomycetes genomes: a test case for predicting lifestyles and emergence of pathogens.</title>
        <authorList>
            <person name="Haridas S."/>
            <person name="Albert R."/>
            <person name="Binder M."/>
            <person name="Bloem J."/>
            <person name="Labutti K."/>
            <person name="Salamov A."/>
            <person name="Andreopoulos B."/>
            <person name="Baker S."/>
            <person name="Barry K."/>
            <person name="Bills G."/>
            <person name="Bluhm B."/>
            <person name="Cannon C."/>
            <person name="Castanera R."/>
            <person name="Culley D."/>
            <person name="Daum C."/>
            <person name="Ezra D."/>
            <person name="Gonzalez J."/>
            <person name="Henrissat B."/>
            <person name="Kuo A."/>
            <person name="Liang C."/>
            <person name="Lipzen A."/>
            <person name="Lutzoni F."/>
            <person name="Magnuson J."/>
            <person name="Mondo S."/>
            <person name="Nolan M."/>
            <person name="Ohm R."/>
            <person name="Pangilinan J."/>
            <person name="Park H.-J."/>
            <person name="Ramirez L."/>
            <person name="Alfaro M."/>
            <person name="Sun H."/>
            <person name="Tritt A."/>
            <person name="Yoshinaga Y."/>
            <person name="Zwiers L.-H."/>
            <person name="Turgeon B."/>
            <person name="Goodwin S."/>
            <person name="Spatafora J."/>
            <person name="Crous P."/>
            <person name="Grigoriev I."/>
        </authorList>
    </citation>
    <scope>NUCLEOTIDE SEQUENCE</scope>
    <source>
        <strain evidence="8">CBS 107.79</strain>
    </source>
</reference>
<dbReference type="SUPFAM" id="SSF49503">
    <property type="entry name" value="Cupredoxins"/>
    <property type="match status" value="3"/>
</dbReference>
<dbReference type="GO" id="GO:0010106">
    <property type="term" value="P:cellular response to iron ion starvation"/>
    <property type="evidence" value="ECO:0007669"/>
    <property type="project" value="TreeGrafter"/>
</dbReference>
<evidence type="ECO:0000256" key="2">
    <source>
        <dbReference type="ARBA" id="ARBA00022723"/>
    </source>
</evidence>
<comment type="similarity">
    <text evidence="1">Belongs to the multicopper oxidase family.</text>
</comment>
<evidence type="ECO:0000259" key="6">
    <source>
        <dbReference type="Pfam" id="PF07731"/>
    </source>
</evidence>
<dbReference type="EMBL" id="ML976704">
    <property type="protein sequence ID" value="KAF1969978.1"/>
    <property type="molecule type" value="Genomic_DNA"/>
</dbReference>
<keyword evidence="9" id="KW-1185">Reference proteome</keyword>
<dbReference type="GO" id="GO:0005507">
    <property type="term" value="F:copper ion binding"/>
    <property type="evidence" value="ECO:0007669"/>
    <property type="project" value="InterPro"/>
</dbReference>
<evidence type="ECO:0000259" key="7">
    <source>
        <dbReference type="Pfam" id="PF07732"/>
    </source>
</evidence>
<dbReference type="PROSITE" id="PS00080">
    <property type="entry name" value="MULTICOPPER_OXIDASE2"/>
    <property type="match status" value="1"/>
</dbReference>
<dbReference type="GO" id="GO:0033215">
    <property type="term" value="P:reductive iron assimilation"/>
    <property type="evidence" value="ECO:0007669"/>
    <property type="project" value="TreeGrafter"/>
</dbReference>
<evidence type="ECO:0000256" key="1">
    <source>
        <dbReference type="ARBA" id="ARBA00010609"/>
    </source>
</evidence>
<evidence type="ECO:0000313" key="8">
    <source>
        <dbReference type="EMBL" id="KAF1969978.1"/>
    </source>
</evidence>
<organism evidence="8 9">
    <name type="scientific">Bimuria novae-zelandiae CBS 107.79</name>
    <dbReference type="NCBI Taxonomy" id="1447943"/>
    <lineage>
        <taxon>Eukaryota</taxon>
        <taxon>Fungi</taxon>
        <taxon>Dikarya</taxon>
        <taxon>Ascomycota</taxon>
        <taxon>Pezizomycotina</taxon>
        <taxon>Dothideomycetes</taxon>
        <taxon>Pleosporomycetidae</taxon>
        <taxon>Pleosporales</taxon>
        <taxon>Massarineae</taxon>
        <taxon>Didymosphaeriaceae</taxon>
        <taxon>Bimuria</taxon>
    </lineage>
</organism>
<dbReference type="InterPro" id="IPR001117">
    <property type="entry name" value="Cu-oxidase_2nd"/>
</dbReference>
<evidence type="ECO:0000313" key="9">
    <source>
        <dbReference type="Proteomes" id="UP000800036"/>
    </source>
</evidence>
<dbReference type="PANTHER" id="PTHR11709:SF361">
    <property type="entry name" value="IRON TRANSPORT MULTICOPPER OXIDASE FET3"/>
    <property type="match status" value="1"/>
</dbReference>
<dbReference type="InterPro" id="IPR008972">
    <property type="entry name" value="Cupredoxin"/>
</dbReference>
<dbReference type="Gene3D" id="2.60.40.420">
    <property type="entry name" value="Cupredoxins - blue copper proteins"/>
    <property type="match status" value="3"/>
</dbReference>
<dbReference type="Pfam" id="PF07731">
    <property type="entry name" value="Cu-oxidase_2"/>
    <property type="match status" value="1"/>
</dbReference>
<dbReference type="InterPro" id="IPR033138">
    <property type="entry name" value="Cu_oxidase_CS"/>
</dbReference>
<feature type="domain" description="Plastocyanin-like" evidence="5">
    <location>
        <begin position="142"/>
        <end position="274"/>
    </location>
</feature>
<dbReference type="OrthoDB" id="2121828at2759"/>